<dbReference type="Proteomes" id="UP000248897">
    <property type="component" value="Chromosome 1"/>
</dbReference>
<dbReference type="InterPro" id="IPR012902">
    <property type="entry name" value="N_methyl_site"/>
</dbReference>
<evidence type="ECO:0000256" key="5">
    <source>
        <dbReference type="ARBA" id="ARBA00023136"/>
    </source>
</evidence>
<dbReference type="GO" id="GO:0015628">
    <property type="term" value="P:protein secretion by the type II secretion system"/>
    <property type="evidence" value="ECO:0007669"/>
    <property type="project" value="TreeGrafter"/>
</dbReference>
<dbReference type="Proteomes" id="UP000594967">
    <property type="component" value="Chromosome"/>
</dbReference>
<dbReference type="PIRSF" id="PIRSF004525">
    <property type="entry name" value="Pilin_peptidase-dep_B_prd"/>
    <property type="match status" value="1"/>
</dbReference>
<keyword evidence="2" id="KW-0488">Methylation</keyword>
<reference evidence="7 8" key="1">
    <citation type="submission" date="2018-06" db="EMBL/GenBank/DDBJ databases">
        <authorList>
            <consortium name="Pathogen Informatics"/>
            <person name="Doyle S."/>
        </authorList>
    </citation>
    <scope>NUCLEOTIDE SEQUENCE [LARGE SCALE GENOMIC DNA]</scope>
    <source>
        <strain evidence="7 8">NCTC12961</strain>
    </source>
</reference>
<dbReference type="NCBIfam" id="NF007848">
    <property type="entry name" value="PRK10557.1"/>
    <property type="match status" value="1"/>
</dbReference>
<dbReference type="PANTHER" id="PTHR39583:SF3">
    <property type="entry name" value="PREPILIN PEPTIDASE-DEPENDENT PROTEIN B"/>
    <property type="match status" value="1"/>
</dbReference>
<keyword evidence="4" id="KW-1133">Transmembrane helix</keyword>
<dbReference type="InterPro" id="IPR016419">
    <property type="entry name" value="Prepilin_Pept-dep_B_prd"/>
</dbReference>
<accession>A0A2X4V9P3</accession>
<dbReference type="RefSeq" id="WP_063200263.1">
    <property type="nucleotide sequence ID" value="NZ_CAMITG010000010.1"/>
</dbReference>
<proteinExistence type="predicted"/>
<keyword evidence="5" id="KW-0472">Membrane</keyword>
<evidence type="ECO:0000256" key="3">
    <source>
        <dbReference type="ARBA" id="ARBA00022692"/>
    </source>
</evidence>
<dbReference type="InterPro" id="IPR051621">
    <property type="entry name" value="T2SS_protein_J"/>
</dbReference>
<dbReference type="STRING" id="82996.ADP72_16070"/>
<evidence type="ECO:0000313" key="9">
    <source>
        <dbReference type="Proteomes" id="UP000594967"/>
    </source>
</evidence>
<keyword evidence="3" id="KW-0812">Transmembrane</keyword>
<evidence type="ECO:0000256" key="2">
    <source>
        <dbReference type="ARBA" id="ARBA00022481"/>
    </source>
</evidence>
<dbReference type="EMBL" id="CP065673">
    <property type="protein sequence ID" value="QPS19371.1"/>
    <property type="molecule type" value="Genomic_DNA"/>
</dbReference>
<evidence type="ECO:0000256" key="1">
    <source>
        <dbReference type="ARBA" id="ARBA00004167"/>
    </source>
</evidence>
<gene>
    <name evidence="6" type="ORF">I6G64_17505</name>
    <name evidence="7" type="ORF">NCTC12961_04749</name>
</gene>
<dbReference type="PANTHER" id="PTHR39583">
    <property type="entry name" value="TYPE II SECRETION SYSTEM PROTEIN J-RELATED"/>
    <property type="match status" value="1"/>
</dbReference>
<evidence type="ECO:0000313" key="7">
    <source>
        <dbReference type="EMBL" id="SQI44858.1"/>
    </source>
</evidence>
<dbReference type="AlphaFoldDB" id="A0A2X4V9P3"/>
<organism evidence="7 8">
    <name type="scientific">Serratia plymuthica</name>
    <dbReference type="NCBI Taxonomy" id="82996"/>
    <lineage>
        <taxon>Bacteria</taxon>
        <taxon>Pseudomonadati</taxon>
        <taxon>Pseudomonadota</taxon>
        <taxon>Gammaproteobacteria</taxon>
        <taxon>Enterobacterales</taxon>
        <taxon>Yersiniaceae</taxon>
        <taxon>Serratia</taxon>
    </lineage>
</organism>
<reference evidence="6 9" key="2">
    <citation type="submission" date="2020-12" db="EMBL/GenBank/DDBJ databases">
        <title>FDA dAtabase for Regulatory Grade micrObial Sequences (FDA-ARGOS): Supporting development and validation of Infectious Disease Dx tests.</title>
        <authorList>
            <person name="Sproer C."/>
            <person name="Gronow S."/>
            <person name="Severitt S."/>
            <person name="Schroder I."/>
            <person name="Tallon L."/>
            <person name="Sadzewicz L."/>
            <person name="Zhao X."/>
            <person name="Boylan J."/>
            <person name="Ott S."/>
            <person name="Bowen H."/>
            <person name="Vavikolanu K."/>
            <person name="Mehta A."/>
            <person name="Aluvathingal J."/>
            <person name="Nadendla S."/>
            <person name="Lowell S."/>
            <person name="Myers T."/>
            <person name="Yan Y."/>
            <person name="Sichtig H."/>
        </authorList>
    </citation>
    <scope>NUCLEOTIDE SEQUENCE [LARGE SCALE GENOMIC DNA]</scope>
    <source>
        <strain evidence="6 9">FDAARGOS_907</strain>
    </source>
</reference>
<keyword evidence="9" id="KW-1185">Reference proteome</keyword>
<dbReference type="GO" id="GO:0016020">
    <property type="term" value="C:membrane"/>
    <property type="evidence" value="ECO:0007669"/>
    <property type="project" value="UniProtKB-SubCell"/>
</dbReference>
<evidence type="ECO:0000313" key="8">
    <source>
        <dbReference type="Proteomes" id="UP000248897"/>
    </source>
</evidence>
<protein>
    <submittedName>
        <fullName evidence="6">Prepilin peptidase-dependent protein</fullName>
    </submittedName>
    <submittedName>
        <fullName evidence="7">Type II secretory pathway, component PulJ</fullName>
    </submittedName>
</protein>
<evidence type="ECO:0000313" key="6">
    <source>
        <dbReference type="EMBL" id="QPS19371.1"/>
    </source>
</evidence>
<evidence type="ECO:0000256" key="4">
    <source>
        <dbReference type="ARBA" id="ARBA00022989"/>
    </source>
</evidence>
<dbReference type="NCBIfam" id="TIGR02532">
    <property type="entry name" value="IV_pilin_GFxxxE"/>
    <property type="match status" value="1"/>
</dbReference>
<comment type="subcellular location">
    <subcellularLocation>
        <location evidence="1">Membrane</location>
        <topology evidence="1">Single-pass membrane protein</topology>
    </subcellularLocation>
</comment>
<dbReference type="EMBL" id="LS483469">
    <property type="protein sequence ID" value="SQI44858.1"/>
    <property type="molecule type" value="Genomic_DNA"/>
</dbReference>
<name>A0A2X4V9P3_SERPL</name>
<sequence>MPALERGFTLPEVMLALTFGSLIMLAAAKTYPVLRQHSVDVGRHYRLESVLRQLAFGIEKDLRRTGFCAGNCRGRALLIGHAPGEAVGSCVIMAYDITRNGRWETLGADAGYFGYRLRQGALEGQRGVTHCHGTGWERLLDNDEVRIETFSVKSVAGSSGKTWVMLSLAGRSKADDAIRRNLYWAINMASLP</sequence>
<dbReference type="PROSITE" id="PS00409">
    <property type="entry name" value="PROKAR_NTER_METHYL"/>
    <property type="match status" value="1"/>
</dbReference>